<feature type="compositionally biased region" description="Polar residues" evidence="3">
    <location>
        <begin position="1094"/>
        <end position="1104"/>
    </location>
</feature>
<dbReference type="Proteomes" id="UP000308267">
    <property type="component" value="Unassembled WGS sequence"/>
</dbReference>
<feature type="region of interest" description="Disordered" evidence="3">
    <location>
        <begin position="566"/>
        <end position="592"/>
    </location>
</feature>
<gene>
    <name evidence="5" type="ORF">CRM22_008127</name>
</gene>
<keyword evidence="1" id="KW-0853">WD repeat</keyword>
<dbReference type="Gene3D" id="2.130.10.10">
    <property type="entry name" value="YVTN repeat-like/Quinoprotein amine dehydrogenase"/>
    <property type="match status" value="1"/>
</dbReference>
<dbReference type="InterPro" id="IPR001680">
    <property type="entry name" value="WD40_rpt"/>
</dbReference>
<dbReference type="SUPFAM" id="SSF54495">
    <property type="entry name" value="UBC-like"/>
    <property type="match status" value="1"/>
</dbReference>
<feature type="region of interest" description="Disordered" evidence="3">
    <location>
        <begin position="1062"/>
        <end position="1105"/>
    </location>
</feature>
<keyword evidence="6" id="KW-1185">Reference proteome</keyword>
<dbReference type="EMBL" id="SJOL01008080">
    <property type="protein sequence ID" value="TGZ61164.1"/>
    <property type="molecule type" value="Genomic_DNA"/>
</dbReference>
<dbReference type="OrthoDB" id="6265621at2759"/>
<evidence type="ECO:0000256" key="2">
    <source>
        <dbReference type="ARBA" id="ARBA00022737"/>
    </source>
</evidence>
<dbReference type="GO" id="GO:0035591">
    <property type="term" value="F:signaling adaptor activity"/>
    <property type="evidence" value="ECO:0007669"/>
    <property type="project" value="TreeGrafter"/>
</dbReference>
<dbReference type="PANTHER" id="PTHR46170:SF1">
    <property type="entry name" value="GATOR COMPLEX PROTEIN WDR59"/>
    <property type="match status" value="1"/>
</dbReference>
<proteinExistence type="predicted"/>
<evidence type="ECO:0000313" key="6">
    <source>
        <dbReference type="Proteomes" id="UP000308267"/>
    </source>
</evidence>
<dbReference type="InterPro" id="IPR049567">
    <property type="entry name" value="WDR59-like"/>
</dbReference>
<sequence>MPLFQGIDTVDFATGYRISENAVDTVKTAVELCVLCLDQPSTAHRYPLNLKSDPTGLSWHPTDPSLLIVVRFNRCELLHWDHSSSCLSSIQFLGGYVRPITSFDWSPIHPNLLSTSSADQFRAICIWDLRDLCRPVRSIESLSDPTIIRWNRLSSHCFATLHRSGIRLWDLRKNIPEPYLTDQTVDSNGRGSLPPSVSDFNWSPSSVYELCSINQRGVLCVWDIRQPNSPRDRLQSVYSHHTKVYYSPSGSHVLTLSDPTLWKDAGFNVWNAHNLQQPAPPLWKADPLSGTVSRPVQTEPAVKTMTWRIPTSLNSVYSRKLDEEDENGFFRGDDLDGPYDLRAQIGLPPELVTWSEDQTIRRYPIQVYSAPVDSNFATGVYSKQSTASHVATHAPPLERSATDQRCSLAKRPLGSGRNKHTDVQSKLDETNSRFFTAKLHTSTPEPNGSQEENAYRILAQELSLLTPRVGQYKVEEIDMINRNAKLKLFFCRKLHYHHYTVCSVGADMRGRRPSADLEEIRDLDSLLLPPGDILPSMDNPARLEQQWKSPEQCKSATDLHDITRMDGQRQQTQHAVPTPQLPQPQQPSTTASLAPLNARDSKQLSNSGSSDSSIPAAGAVTISVSFPLDYPRSAPQFTILHHYPALPTELVSRLHEVLRTTASELVHSCRGCMEPCMRKAVDLLQNIPSNRLSTSHPMASDDSCDASQTPCSNDVQRMSCGSPPVQSLKSLIADPEDRHLSQTPFPRTSGVHFSTRGLLVAFGLPLSLSSLRAQLRTTASVSTTDTNDWTPRSFKDYRSMMITSVDTPKVNIGASSTISGVTTAKPLEELSGRTDYMITENDIFTDVEWAQSSFSLPSTESQTVVGQHASSRMRPPMGSFPVKQDSDILGVPMATGTQTDEKSAPSAQVQHNLGTTVTRQSHQSVTQLYDFSGWVVHKKLIRNYSLSTENVQNMCAHNYIVALNTGRKDIQHFWQYAVVLTASMTKSSFGTLPPLSVQPVGKLLFNEWLSHFLRLCDVQHLAMAILVLLGLENLYGWATPFCKLSPLRPVPVSLRGYSCPADASSDQLARSSGDSKPHERANQRPLSNKKDQDGSYSCSDSSDPVFSPVAPEVSFNLDNSEDCTPIPEAPINRVASGTCLLHTQHNLLVDVYEQHWGFVASEELPCFAHYISVYADILYSMGSFLRHARLLRAWTDGPKTRWSGLICSPGHKECLPSEKQSRWPPNPMQSMLLPSCPVCGSSTSYSEVGGTEPPVRCHSCSWSLDGSSSCSLVLDKSTILRCSVCRIQAKGLVFICPKCHHGGHMDHLFQWFSTRSNDGCSRQCPSINCACSCAFYFFQGNRETHFAT</sequence>
<dbReference type="GO" id="GO:0005774">
    <property type="term" value="C:vacuolar membrane"/>
    <property type="evidence" value="ECO:0007669"/>
    <property type="project" value="TreeGrafter"/>
</dbReference>
<dbReference type="Pfam" id="PF17120">
    <property type="entry name" value="zf-RING_16"/>
    <property type="match status" value="1"/>
</dbReference>
<feature type="domain" description="WDR59/RTC1-like RING zinc finger" evidence="4">
    <location>
        <begin position="1281"/>
        <end position="1335"/>
    </location>
</feature>
<comment type="caution">
    <text evidence="5">The sequence shown here is derived from an EMBL/GenBank/DDBJ whole genome shotgun (WGS) entry which is preliminary data.</text>
</comment>
<evidence type="ECO:0000256" key="3">
    <source>
        <dbReference type="SAM" id="MobiDB-lite"/>
    </source>
</evidence>
<dbReference type="InterPro" id="IPR049566">
    <property type="entry name" value="WDR59_RTC1-like_RING_Znf"/>
</dbReference>
<keyword evidence="2" id="KW-0677">Repeat</keyword>
<dbReference type="PANTHER" id="PTHR46170">
    <property type="entry name" value="GATOR COMPLEX PROTEIN WDR59"/>
    <property type="match status" value="1"/>
</dbReference>
<evidence type="ECO:0000313" key="5">
    <source>
        <dbReference type="EMBL" id="TGZ61164.1"/>
    </source>
</evidence>
<dbReference type="GO" id="GO:0035859">
    <property type="term" value="C:Seh1-associated complex"/>
    <property type="evidence" value="ECO:0007669"/>
    <property type="project" value="TreeGrafter"/>
</dbReference>
<evidence type="ECO:0000259" key="4">
    <source>
        <dbReference type="Pfam" id="PF17120"/>
    </source>
</evidence>
<dbReference type="GO" id="GO:1904263">
    <property type="term" value="P:positive regulation of TORC1 signaling"/>
    <property type="evidence" value="ECO:0007669"/>
    <property type="project" value="TreeGrafter"/>
</dbReference>
<dbReference type="InterPro" id="IPR036322">
    <property type="entry name" value="WD40_repeat_dom_sf"/>
</dbReference>
<reference evidence="5 6" key="1">
    <citation type="journal article" date="2019" name="BMC Genomics">
        <title>New insights from Opisthorchis felineus genome: update on genomics of the epidemiologically important liver flukes.</title>
        <authorList>
            <person name="Ershov N.I."/>
            <person name="Mordvinov V.A."/>
            <person name="Prokhortchouk E.B."/>
            <person name="Pakharukova M.Y."/>
            <person name="Gunbin K.V."/>
            <person name="Ustyantsev K."/>
            <person name="Genaev M.A."/>
            <person name="Blinov A.G."/>
            <person name="Mazur A."/>
            <person name="Boulygina E."/>
            <person name="Tsygankova S."/>
            <person name="Khrameeva E."/>
            <person name="Chekanov N."/>
            <person name="Fan G."/>
            <person name="Xiao A."/>
            <person name="Zhang H."/>
            <person name="Xu X."/>
            <person name="Yang H."/>
            <person name="Solovyev V."/>
            <person name="Lee S.M."/>
            <person name="Liu X."/>
            <person name="Afonnikov D.A."/>
            <person name="Skryabin K.G."/>
        </authorList>
    </citation>
    <scope>NUCLEOTIDE SEQUENCE [LARGE SCALE GENOMIC DNA]</scope>
    <source>
        <strain evidence="5">AK-0245</strain>
        <tissue evidence="5">Whole organism</tissue>
    </source>
</reference>
<name>A0A4V3SDM0_OPIFE</name>
<protein>
    <recommendedName>
        <fullName evidence="4">WDR59/RTC1-like RING zinc finger domain-containing protein</fullName>
    </recommendedName>
</protein>
<dbReference type="InterPro" id="IPR016135">
    <property type="entry name" value="UBQ-conjugating_enzyme/RWD"/>
</dbReference>
<dbReference type="SMART" id="SM00320">
    <property type="entry name" value="WD40"/>
    <property type="match status" value="2"/>
</dbReference>
<accession>A0A4V3SDM0</accession>
<evidence type="ECO:0000256" key="1">
    <source>
        <dbReference type="ARBA" id="ARBA00022574"/>
    </source>
</evidence>
<dbReference type="STRING" id="147828.A0A4V3SDM0"/>
<feature type="compositionally biased region" description="Basic and acidic residues" evidence="3">
    <location>
        <begin position="1073"/>
        <end position="1093"/>
    </location>
</feature>
<dbReference type="InterPro" id="IPR015943">
    <property type="entry name" value="WD40/YVTN_repeat-like_dom_sf"/>
</dbReference>
<dbReference type="GO" id="GO:0034198">
    <property type="term" value="P:cellular response to amino acid starvation"/>
    <property type="evidence" value="ECO:0007669"/>
    <property type="project" value="TreeGrafter"/>
</dbReference>
<dbReference type="SUPFAM" id="SSF50978">
    <property type="entry name" value="WD40 repeat-like"/>
    <property type="match status" value="1"/>
</dbReference>
<organism evidence="5 6">
    <name type="scientific">Opisthorchis felineus</name>
    <dbReference type="NCBI Taxonomy" id="147828"/>
    <lineage>
        <taxon>Eukaryota</taxon>
        <taxon>Metazoa</taxon>
        <taxon>Spiralia</taxon>
        <taxon>Lophotrochozoa</taxon>
        <taxon>Platyhelminthes</taxon>
        <taxon>Trematoda</taxon>
        <taxon>Digenea</taxon>
        <taxon>Opisthorchiida</taxon>
        <taxon>Opisthorchiata</taxon>
        <taxon>Opisthorchiidae</taxon>
        <taxon>Opisthorchis</taxon>
    </lineage>
</organism>